<accession>A0A0V0Q7C4</accession>
<keyword evidence="2" id="KW-0456">Lyase</keyword>
<dbReference type="OrthoDB" id="75921at2759"/>
<dbReference type="Pfam" id="PF13229">
    <property type="entry name" value="Beta_helix"/>
    <property type="match status" value="1"/>
</dbReference>
<dbReference type="PANTHER" id="PTHR11319">
    <property type="entry name" value="G PROTEIN-COUPLED RECEPTOR-RELATED"/>
    <property type="match status" value="1"/>
</dbReference>
<keyword evidence="3" id="KW-1185">Reference proteome</keyword>
<reference evidence="2 3" key="1">
    <citation type="journal article" date="2015" name="Sci. Rep.">
        <title>Genome of the facultative scuticociliatosis pathogen Pseudocohnilembus persalinus provides insight into its virulence through horizontal gene transfer.</title>
        <authorList>
            <person name="Xiong J."/>
            <person name="Wang G."/>
            <person name="Cheng J."/>
            <person name="Tian M."/>
            <person name="Pan X."/>
            <person name="Warren A."/>
            <person name="Jiang C."/>
            <person name="Yuan D."/>
            <person name="Miao W."/>
        </authorList>
    </citation>
    <scope>NUCLEOTIDE SEQUENCE [LARGE SCALE GENOMIC DNA]</scope>
    <source>
        <strain evidence="2">36N120E</strain>
    </source>
</reference>
<dbReference type="InterPro" id="IPR006626">
    <property type="entry name" value="PbH1"/>
</dbReference>
<sequence>MVVVKTGLLQGQLVTIRQSNFTENYLEQAVNSNGGALFMQKINFVLIENSQFMDHKCIQFGGAVYSYQVNQVELNENLFYNNTAGKGGGVYVQNSNISILKNSNFTLNIASSDGGGFYTNAASNILQSDIDINGNYFAHNTGQRGSSLYINYYQKCTECIVQYNYFYDNYCTGLGGGGLFIQNSQEFLVQYNQYVDNDCYDSVLYIYGGGCLIRKSSHIYVRNEQYKGNKATNSGGLAFLQMEQSSIQNVTIIDGYAHNSGAISVYYSSYINVNSIRVENAHAYIIGVNVLTDTKKGSLNINNSQYVVVKNCNIKDSQAIDRSALSFEQSKNVTVSDCVIQNNTANSYGSGIAFISSYNITLNNVTCFQNHAQFGAGIFFEGVSYIQMNNVINQQNLAQNWGAGLYMEFIDNSVLQNITLINNICQNKAGGGFYLSSFNNVQIINITSQSNQAQLGAGGYLFDIQNTVIQQLLFEDNQSEHSGAGIIFDQLYNVSINNVKVRNNWSNYQIAGIMITDSMYLNLQNIQIVNNTAQNIGGLYMVYNNEQIYIKDSQILKNQALYQSSGVQMYYNLQVYFDNTTFLENYNDLYVNTITVDEQELLSFNNCVFCQYKDDILYQNYPDVGGLIYATDIQDFYFTSSFIQNSMAQQNGGGAYLYKVDNIYINDSTFNNLKVIQQEIQNEQYGGGIYINTAEYLEINNSTFKNCYSYLKGGALYLYQVTTTKINDSLFEDNKSKFIENMSIYEKNDWYTISQGGSIYYEKQYKKNYNVLFSIYLTNLEFRNSSASSGGGALINFPPDSNFLIEINNILVENCKADIGYAFRFLGSYEKQFEQTLKEQIIDVNNNQGYILKNKPFFINYADNEYQIDSKTSQFQVCESNRYLIQGKQSKCEKCPENGVCNGGYVPIFPKSTGKKI</sequence>
<proteinExistence type="predicted"/>
<organism evidence="2 3">
    <name type="scientific">Pseudocohnilembus persalinus</name>
    <name type="common">Ciliate</name>
    <dbReference type="NCBI Taxonomy" id="266149"/>
    <lineage>
        <taxon>Eukaryota</taxon>
        <taxon>Sar</taxon>
        <taxon>Alveolata</taxon>
        <taxon>Ciliophora</taxon>
        <taxon>Intramacronucleata</taxon>
        <taxon>Oligohymenophorea</taxon>
        <taxon>Scuticociliatia</taxon>
        <taxon>Philasterida</taxon>
        <taxon>Pseudocohnilembidae</taxon>
        <taxon>Pseudocohnilembus</taxon>
    </lineage>
</organism>
<dbReference type="OMA" id="TENTAGW"/>
<dbReference type="SUPFAM" id="SSF51126">
    <property type="entry name" value="Pectin lyase-like"/>
    <property type="match status" value="4"/>
</dbReference>
<dbReference type="PANTHER" id="PTHR11319:SF35">
    <property type="entry name" value="OUTER MEMBRANE PROTEIN PMPC-RELATED"/>
    <property type="match status" value="1"/>
</dbReference>
<feature type="domain" description="Right handed beta helix" evidence="1">
    <location>
        <begin position="274"/>
        <end position="407"/>
    </location>
</feature>
<dbReference type="InterPro" id="IPR011050">
    <property type="entry name" value="Pectin_lyase_fold/virulence"/>
</dbReference>
<gene>
    <name evidence="2" type="ORF">PPERSA_11707</name>
</gene>
<dbReference type="AlphaFoldDB" id="A0A0V0Q7C4"/>
<dbReference type="Proteomes" id="UP000054937">
    <property type="component" value="Unassembled WGS sequence"/>
</dbReference>
<dbReference type="SMART" id="SM00710">
    <property type="entry name" value="PbH1"/>
    <property type="match status" value="14"/>
</dbReference>
<dbReference type="InterPro" id="IPR012334">
    <property type="entry name" value="Pectin_lyas_fold"/>
</dbReference>
<dbReference type="GO" id="GO:0016829">
    <property type="term" value="F:lyase activity"/>
    <property type="evidence" value="ECO:0007669"/>
    <property type="project" value="UniProtKB-KW"/>
</dbReference>
<evidence type="ECO:0000313" key="3">
    <source>
        <dbReference type="Proteomes" id="UP000054937"/>
    </source>
</evidence>
<dbReference type="Gene3D" id="2.160.20.10">
    <property type="entry name" value="Single-stranded right-handed beta-helix, Pectin lyase-like"/>
    <property type="match status" value="1"/>
</dbReference>
<dbReference type="InParanoid" id="A0A0V0Q7C4"/>
<evidence type="ECO:0000313" key="2">
    <source>
        <dbReference type="EMBL" id="KRW98081.1"/>
    </source>
</evidence>
<comment type="caution">
    <text evidence="2">The sequence shown here is derived from an EMBL/GenBank/DDBJ whole genome shotgun (WGS) entry which is preliminary data.</text>
</comment>
<name>A0A0V0Q7C4_PSEPJ</name>
<dbReference type="EMBL" id="LDAU01000285">
    <property type="protein sequence ID" value="KRW98081.1"/>
    <property type="molecule type" value="Genomic_DNA"/>
</dbReference>
<protein>
    <submittedName>
        <fullName evidence="2">Pectin lyase fold/virulence factor</fullName>
    </submittedName>
</protein>
<dbReference type="InterPro" id="IPR039448">
    <property type="entry name" value="Beta_helix"/>
</dbReference>
<evidence type="ECO:0000259" key="1">
    <source>
        <dbReference type="Pfam" id="PF13229"/>
    </source>
</evidence>